<name>A0A2G9YQ49_9BACT</name>
<sequence length="85" mass="10165">MHYVYVLQNLENKIYIGYSKNIKQRIKDHNSGKGSQTTRKSRHWSLIYFEGYLNQNDAQNREKFLKGGSGYKYLKKQLKNYLKAE</sequence>
<dbReference type="InterPro" id="IPR035901">
    <property type="entry name" value="GIY-YIG_endonuc_sf"/>
</dbReference>
<dbReference type="PROSITE" id="PS50164">
    <property type="entry name" value="GIY_YIG"/>
    <property type="match status" value="1"/>
</dbReference>
<protein>
    <submittedName>
        <fullName evidence="3">Excinuclease ABC subunit C</fullName>
    </submittedName>
</protein>
<evidence type="ECO:0000313" key="3">
    <source>
        <dbReference type="EMBL" id="PIP21324.1"/>
    </source>
</evidence>
<comment type="similarity">
    <text evidence="1">Belongs to the UPF0213 family.</text>
</comment>
<reference evidence="3 4" key="1">
    <citation type="submission" date="2017-09" db="EMBL/GenBank/DDBJ databases">
        <title>Depth-based differentiation of microbial function through sediment-hosted aquifers and enrichment of novel symbionts in the deep terrestrial subsurface.</title>
        <authorList>
            <person name="Probst A.J."/>
            <person name="Ladd B."/>
            <person name="Jarett J.K."/>
            <person name="Geller-Mcgrath D.E."/>
            <person name="Sieber C.M."/>
            <person name="Emerson J.B."/>
            <person name="Anantharaman K."/>
            <person name="Thomas B.C."/>
            <person name="Malmstrom R."/>
            <person name="Stieglmeier M."/>
            <person name="Klingl A."/>
            <person name="Woyke T."/>
            <person name="Ryan C.M."/>
            <person name="Banfield J.F."/>
        </authorList>
    </citation>
    <scope>NUCLEOTIDE SEQUENCE [LARGE SCALE GENOMIC DNA]</scope>
    <source>
        <strain evidence="3">CG23_combo_of_CG06-09_8_20_14_all_40_13</strain>
    </source>
</reference>
<dbReference type="InterPro" id="IPR000305">
    <property type="entry name" value="GIY-YIG_endonuc"/>
</dbReference>
<dbReference type="Gene3D" id="3.40.1440.10">
    <property type="entry name" value="GIY-YIG endonuclease"/>
    <property type="match status" value="1"/>
</dbReference>
<evidence type="ECO:0000256" key="1">
    <source>
        <dbReference type="ARBA" id="ARBA00007435"/>
    </source>
</evidence>
<gene>
    <name evidence="3" type="ORF">COX39_03580</name>
</gene>
<comment type="caution">
    <text evidence="3">The sequence shown here is derived from an EMBL/GenBank/DDBJ whole genome shotgun (WGS) entry which is preliminary data.</text>
</comment>
<proteinExistence type="inferred from homology"/>
<dbReference type="InterPro" id="IPR050190">
    <property type="entry name" value="UPF0213_domain"/>
</dbReference>
<dbReference type="AlphaFoldDB" id="A0A2G9YQ49"/>
<dbReference type="Pfam" id="PF01541">
    <property type="entry name" value="GIY-YIG"/>
    <property type="match status" value="1"/>
</dbReference>
<dbReference type="PANTHER" id="PTHR34477">
    <property type="entry name" value="UPF0213 PROTEIN YHBQ"/>
    <property type="match status" value="1"/>
</dbReference>
<accession>A0A2G9YQ49</accession>
<evidence type="ECO:0000259" key="2">
    <source>
        <dbReference type="PROSITE" id="PS50164"/>
    </source>
</evidence>
<dbReference type="SUPFAM" id="SSF82771">
    <property type="entry name" value="GIY-YIG endonuclease"/>
    <property type="match status" value="1"/>
</dbReference>
<evidence type="ECO:0000313" key="4">
    <source>
        <dbReference type="Proteomes" id="UP000231567"/>
    </source>
</evidence>
<organism evidence="3 4">
    <name type="scientific">Candidatus Nealsonbacteria bacterium CG23_combo_of_CG06-09_8_20_14_all_40_13</name>
    <dbReference type="NCBI Taxonomy" id="1974724"/>
    <lineage>
        <taxon>Bacteria</taxon>
        <taxon>Candidatus Nealsoniibacteriota</taxon>
    </lineage>
</organism>
<dbReference type="EMBL" id="PCRM01000046">
    <property type="protein sequence ID" value="PIP21324.1"/>
    <property type="molecule type" value="Genomic_DNA"/>
</dbReference>
<dbReference type="Proteomes" id="UP000231567">
    <property type="component" value="Unassembled WGS sequence"/>
</dbReference>
<feature type="domain" description="GIY-YIG" evidence="2">
    <location>
        <begin position="1"/>
        <end position="75"/>
    </location>
</feature>
<dbReference type="PANTHER" id="PTHR34477:SF1">
    <property type="entry name" value="UPF0213 PROTEIN YHBQ"/>
    <property type="match status" value="1"/>
</dbReference>